<proteinExistence type="predicted"/>
<accession>A0A5J4KKR4</accession>
<keyword evidence="2" id="KW-0472">Membrane</keyword>
<name>A0A5J4KKR4_9CHLR</name>
<dbReference type="RefSeq" id="WP_151756367.1">
    <property type="nucleotide sequence ID" value="NZ_BKZW01000001.1"/>
</dbReference>
<evidence type="ECO:0000313" key="4">
    <source>
        <dbReference type="Proteomes" id="UP000326912"/>
    </source>
</evidence>
<evidence type="ECO:0000256" key="2">
    <source>
        <dbReference type="SAM" id="Phobius"/>
    </source>
</evidence>
<evidence type="ECO:0000313" key="3">
    <source>
        <dbReference type="EMBL" id="GER88465.1"/>
    </source>
</evidence>
<organism evidence="3 4">
    <name type="scientific">Dictyobacter vulcani</name>
    <dbReference type="NCBI Taxonomy" id="2607529"/>
    <lineage>
        <taxon>Bacteria</taxon>
        <taxon>Bacillati</taxon>
        <taxon>Chloroflexota</taxon>
        <taxon>Ktedonobacteria</taxon>
        <taxon>Ktedonobacterales</taxon>
        <taxon>Dictyobacteraceae</taxon>
        <taxon>Dictyobacter</taxon>
    </lineage>
</organism>
<keyword evidence="2" id="KW-0812">Transmembrane</keyword>
<keyword evidence="4" id="KW-1185">Reference proteome</keyword>
<protein>
    <submittedName>
        <fullName evidence="3">Uncharacterized protein</fullName>
    </submittedName>
</protein>
<feature type="region of interest" description="Disordered" evidence="1">
    <location>
        <begin position="144"/>
        <end position="188"/>
    </location>
</feature>
<sequence length="188" mass="20923">MAALVIADNAILAGAGQIAAMIICLFVLIFVLVTVVFNLLTAFATSWLEEKVQLIKMLRPYVESINTSAHAAERGVVPADNEQPVARIAGQVPQRLNDVEHKVEEVSDRVTNAVIEVRSRTLQAKTIAKAFFLPGLMYREKTSEPMVDQEGRQFASPSYRELVDERPEVLDKLAPRREVPPQQVMRGQ</sequence>
<dbReference type="EMBL" id="BKZW01000001">
    <property type="protein sequence ID" value="GER88465.1"/>
    <property type="molecule type" value="Genomic_DNA"/>
</dbReference>
<feature type="transmembrane region" description="Helical" evidence="2">
    <location>
        <begin position="18"/>
        <end position="48"/>
    </location>
</feature>
<dbReference type="Proteomes" id="UP000326912">
    <property type="component" value="Unassembled WGS sequence"/>
</dbReference>
<comment type="caution">
    <text evidence="3">The sequence shown here is derived from an EMBL/GenBank/DDBJ whole genome shotgun (WGS) entry which is preliminary data.</text>
</comment>
<reference evidence="3 4" key="1">
    <citation type="submission" date="2019-10" db="EMBL/GenBank/DDBJ databases">
        <title>Dictyobacter vulcani sp. nov., within the class Ktedonobacteria, isolated from soil of volcanic Mt. Zao.</title>
        <authorList>
            <person name="Zheng Y."/>
            <person name="Wang C.M."/>
            <person name="Sakai Y."/>
            <person name="Abe K."/>
            <person name="Yokota A."/>
            <person name="Yabe S."/>
        </authorList>
    </citation>
    <scope>NUCLEOTIDE SEQUENCE [LARGE SCALE GENOMIC DNA]</scope>
    <source>
        <strain evidence="3 4">W12</strain>
    </source>
</reference>
<gene>
    <name evidence="3" type="ORF">KDW_26270</name>
</gene>
<dbReference type="AlphaFoldDB" id="A0A5J4KKR4"/>
<keyword evidence="2" id="KW-1133">Transmembrane helix</keyword>
<feature type="compositionally biased region" description="Basic and acidic residues" evidence="1">
    <location>
        <begin position="161"/>
        <end position="179"/>
    </location>
</feature>
<evidence type="ECO:0000256" key="1">
    <source>
        <dbReference type="SAM" id="MobiDB-lite"/>
    </source>
</evidence>